<feature type="domain" description="XRCC4 N-terminal" evidence="1">
    <location>
        <begin position="32"/>
        <end position="104"/>
    </location>
</feature>
<dbReference type="GO" id="GO:0010165">
    <property type="term" value="P:response to X-ray"/>
    <property type="evidence" value="ECO:0007669"/>
    <property type="project" value="TreeGrafter"/>
</dbReference>
<organism evidence="2 3">
    <name type="scientific">Ensete ventricosum</name>
    <name type="common">Abyssinian banana</name>
    <name type="synonym">Musa ensete</name>
    <dbReference type="NCBI Taxonomy" id="4639"/>
    <lineage>
        <taxon>Eukaryota</taxon>
        <taxon>Viridiplantae</taxon>
        <taxon>Streptophyta</taxon>
        <taxon>Embryophyta</taxon>
        <taxon>Tracheophyta</taxon>
        <taxon>Spermatophyta</taxon>
        <taxon>Magnoliopsida</taxon>
        <taxon>Liliopsida</taxon>
        <taxon>Zingiberales</taxon>
        <taxon>Musaceae</taxon>
        <taxon>Ensete</taxon>
    </lineage>
</organism>
<dbReference type="InterPro" id="IPR053961">
    <property type="entry name" value="XRCC4_N"/>
</dbReference>
<evidence type="ECO:0000259" key="1">
    <source>
        <dbReference type="Pfam" id="PF06632"/>
    </source>
</evidence>
<evidence type="ECO:0000313" key="3">
    <source>
        <dbReference type="Proteomes" id="UP000287651"/>
    </source>
</evidence>
<sequence>MEEDAAVSSSFTRHTCLKLDLPVEDPKAKDAVFVKGTWFPSFFDLAISDGLDAWTCHASEAEVRLRAEQWDLPVAEYVVLAEHYLGFQQPGSKYGFEDAGNGQRRVSDTCRCSSSSYWRFRIIVY</sequence>
<dbReference type="InterPro" id="IPR010585">
    <property type="entry name" value="DNA_repair_prot_XRCC4"/>
</dbReference>
<dbReference type="GO" id="GO:0005958">
    <property type="term" value="C:DNA-dependent protein kinase-DNA ligase 4 complex"/>
    <property type="evidence" value="ECO:0007669"/>
    <property type="project" value="TreeGrafter"/>
</dbReference>
<dbReference type="AlphaFoldDB" id="A0A426Z896"/>
<accession>A0A426Z896</accession>
<dbReference type="PANTHER" id="PTHR28559:SF1">
    <property type="entry name" value="DNA REPAIR PROTEIN XRCC4"/>
    <property type="match status" value="1"/>
</dbReference>
<dbReference type="EMBL" id="AMZH03007883">
    <property type="protein sequence ID" value="RRT60208.1"/>
    <property type="molecule type" value="Genomic_DNA"/>
</dbReference>
<dbReference type="GO" id="GO:0006310">
    <property type="term" value="P:DNA recombination"/>
    <property type="evidence" value="ECO:0007669"/>
    <property type="project" value="InterPro"/>
</dbReference>
<dbReference type="InterPro" id="IPR009089">
    <property type="entry name" value="XRCC4_N_sf"/>
</dbReference>
<evidence type="ECO:0000313" key="2">
    <source>
        <dbReference type="EMBL" id="RRT60208.1"/>
    </source>
</evidence>
<reference evidence="2 3" key="1">
    <citation type="journal article" date="2014" name="Agronomy (Basel)">
        <title>A Draft Genome Sequence for Ensete ventricosum, the Drought-Tolerant Tree Against Hunger.</title>
        <authorList>
            <person name="Harrison J."/>
            <person name="Moore K.A."/>
            <person name="Paszkiewicz K."/>
            <person name="Jones T."/>
            <person name="Grant M."/>
            <person name="Ambacheew D."/>
            <person name="Muzemil S."/>
            <person name="Studholme D.J."/>
        </authorList>
    </citation>
    <scope>NUCLEOTIDE SEQUENCE [LARGE SCALE GENOMIC DNA]</scope>
</reference>
<dbReference type="Pfam" id="PF06632">
    <property type="entry name" value="XRCC4"/>
    <property type="match status" value="1"/>
</dbReference>
<protein>
    <recommendedName>
        <fullName evidence="1">XRCC4 N-terminal domain-containing protein</fullName>
    </recommendedName>
</protein>
<dbReference type="GO" id="GO:0032807">
    <property type="term" value="C:DNA ligase IV complex"/>
    <property type="evidence" value="ECO:0007669"/>
    <property type="project" value="TreeGrafter"/>
</dbReference>
<dbReference type="SUPFAM" id="SSF50809">
    <property type="entry name" value="XRCC4, N-terminal domain"/>
    <property type="match status" value="1"/>
</dbReference>
<dbReference type="Proteomes" id="UP000287651">
    <property type="component" value="Unassembled WGS sequence"/>
</dbReference>
<name>A0A426Z896_ENSVE</name>
<dbReference type="GO" id="GO:0006303">
    <property type="term" value="P:double-strand break repair via nonhomologous end joining"/>
    <property type="evidence" value="ECO:0007669"/>
    <property type="project" value="TreeGrafter"/>
</dbReference>
<comment type="caution">
    <text evidence="2">The sequence shown here is derived from an EMBL/GenBank/DDBJ whole genome shotgun (WGS) entry which is preliminary data.</text>
</comment>
<proteinExistence type="predicted"/>
<dbReference type="PANTHER" id="PTHR28559">
    <property type="entry name" value="DNA REPAIR PROTEIN XRCC4"/>
    <property type="match status" value="1"/>
</dbReference>
<gene>
    <name evidence="2" type="ORF">B296_00036301</name>
</gene>
<dbReference type="GO" id="GO:0003677">
    <property type="term" value="F:DNA binding"/>
    <property type="evidence" value="ECO:0007669"/>
    <property type="project" value="InterPro"/>
</dbReference>